<dbReference type="EMBL" id="KZ819888">
    <property type="protein sequence ID" value="PWN50900.1"/>
    <property type="molecule type" value="Genomic_DNA"/>
</dbReference>
<sequence>MGPDGGEAGRRLAAEDEYIRRELSDTTDFCNAFWGSNDAGYDVIQARMKMANRTLDELRALYKERADIEADYSKRLARLSKVSLGRDETGYLRAALEVVRMELDATSKTHSDLSNMIKKDLEGNVTEFQSRTAQVKKSNQVSIEKLYKNKQTQEQYVNKSREKYEQDCIKINGYTAQSSLVQGRDLDKVAYKLDKAQATVASNDKDYQNFVRALKDTTVRWNAEWKSYLDQCQDLEEERLDFMKSNLWNYANAVSAVCVADDESCERVRVALENCETPRDIQAFIQQSGTGPLIPAPPEYINYAKGQPPPARPSFHTARFQRNSTRPAPLPISQPLSAAPPPPPANGQTIAPSKPTTPAPAEASRSRKSSSGGDQFGSQIPRPESRAGPPPPNAGDLGMGAPPVSSFKPPPGSVGLPGMTSPSKAASTPIQDVQPDVDAIMQKPTPERRMSARNFMARTPSMSQSKGHQSRGTVDLGRGGNPLAEAASVQTQPDLQQSQQKNASRIPFSQSQPTTSSGPPPEEEDPIAKALASLRMRPGGRSPGPNSPATGPGRRTSVYDGSTQQQTAHRAPSPAIGSVFQPPQHQQVQQQVPSPSISQQTIGRARSPSAAFMQAPQRAASPLPVEDVVGHYGQSFPGERKTLSRQNSTASRQNVPPSPSHNHANRPRSPMPGEQGFAGVGAGARSPSPQPYAKHQQQGVDDPRRRSGAASVASGMAPPRSTTPLGIALDATGSVTHDQMAEDYLRRAGSVPPIQAAPPQSFQQQQGYHQSTQVVQHGQQIQRPGSTAPPSTSHQPATSVYHQQSSHQSQPTMMSQFGGAQQQQQQQPPPSMSNNHYSYQGSISQGQRPAYAQQQQHQPPLAASPHQQQQQHQHQPSVYGPPSATQTQTPQPGVDARTYGGYMSPAPYGQSPGPPPTQSLHGNLTQPQNHPHAGMTSPAPHGYQQQPSQQAYYGHPQQQQPPPQQETPAAAYMHQYQQQQQQQQVLTGAHSAQPSTVSVATQHGQWGQAQHYQSGVLRGASPAPVQQQPPTPQNHQVQVGAQPGQAPGPNAQGQPHPPTGQFSDSGKPILFYVKALYDYSATMEEEFSFTAGDIIAVTHTEADGWWQGELLDEARRRPGANTFPSNFVVLLM</sequence>
<gene>
    <name evidence="1" type="ORF">IE53DRAFT_386791</name>
</gene>
<accession>A0ACD0NYI8</accession>
<dbReference type="Proteomes" id="UP000245626">
    <property type="component" value="Unassembled WGS sequence"/>
</dbReference>
<name>A0ACD0NYI8_9BASI</name>
<keyword evidence="2" id="KW-1185">Reference proteome</keyword>
<evidence type="ECO:0000313" key="1">
    <source>
        <dbReference type="EMBL" id="PWN50900.1"/>
    </source>
</evidence>
<proteinExistence type="predicted"/>
<protein>
    <submittedName>
        <fullName evidence="1">Uncharacterized protein</fullName>
    </submittedName>
</protein>
<evidence type="ECO:0000313" key="2">
    <source>
        <dbReference type="Proteomes" id="UP000245626"/>
    </source>
</evidence>
<organism evidence="1 2">
    <name type="scientific">Violaceomyces palustris</name>
    <dbReference type="NCBI Taxonomy" id="1673888"/>
    <lineage>
        <taxon>Eukaryota</taxon>
        <taxon>Fungi</taxon>
        <taxon>Dikarya</taxon>
        <taxon>Basidiomycota</taxon>
        <taxon>Ustilaginomycotina</taxon>
        <taxon>Ustilaginomycetes</taxon>
        <taxon>Violaceomycetales</taxon>
        <taxon>Violaceomycetaceae</taxon>
        <taxon>Violaceomyces</taxon>
    </lineage>
</organism>
<reference evidence="1 2" key="1">
    <citation type="journal article" date="2018" name="Mol. Biol. Evol.">
        <title>Broad Genomic Sampling Reveals a Smut Pathogenic Ancestry of the Fungal Clade Ustilaginomycotina.</title>
        <authorList>
            <person name="Kijpornyongpan T."/>
            <person name="Mondo S.J."/>
            <person name="Barry K."/>
            <person name="Sandor L."/>
            <person name="Lee J."/>
            <person name="Lipzen A."/>
            <person name="Pangilinan J."/>
            <person name="LaButti K."/>
            <person name="Hainaut M."/>
            <person name="Henrissat B."/>
            <person name="Grigoriev I.V."/>
            <person name="Spatafora J.W."/>
            <person name="Aime M.C."/>
        </authorList>
    </citation>
    <scope>NUCLEOTIDE SEQUENCE [LARGE SCALE GENOMIC DNA]</scope>
    <source>
        <strain evidence="1 2">SA 807</strain>
    </source>
</reference>